<dbReference type="EMBL" id="KZ819312">
    <property type="protein sequence ID" value="PWN94496.1"/>
    <property type="molecule type" value="Genomic_DNA"/>
</dbReference>
<evidence type="ECO:0000313" key="2">
    <source>
        <dbReference type="Proteomes" id="UP000245946"/>
    </source>
</evidence>
<name>A0A316YZM4_9BASI</name>
<dbReference type="Proteomes" id="UP000245946">
    <property type="component" value="Unassembled WGS sequence"/>
</dbReference>
<dbReference type="AlphaFoldDB" id="A0A316YZM4"/>
<dbReference type="RefSeq" id="XP_025594775.1">
    <property type="nucleotide sequence ID" value="XM_025739408.1"/>
</dbReference>
<reference evidence="1 2" key="1">
    <citation type="journal article" date="2018" name="Mol. Biol. Evol.">
        <title>Broad Genomic Sampling Reveals a Smut Pathogenic Ancestry of the Fungal Clade Ustilaginomycotina.</title>
        <authorList>
            <person name="Kijpornyongpan T."/>
            <person name="Mondo S.J."/>
            <person name="Barry K."/>
            <person name="Sandor L."/>
            <person name="Lee J."/>
            <person name="Lipzen A."/>
            <person name="Pangilinan J."/>
            <person name="LaButti K."/>
            <person name="Hainaut M."/>
            <person name="Henrissat B."/>
            <person name="Grigoriev I.V."/>
            <person name="Spatafora J.W."/>
            <person name="Aime M.C."/>
        </authorList>
    </citation>
    <scope>NUCLEOTIDE SEQUENCE [LARGE SCALE GENOMIC DNA]</scope>
    <source>
        <strain evidence="1 2">MCA 4186</strain>
    </source>
</reference>
<evidence type="ECO:0000313" key="1">
    <source>
        <dbReference type="EMBL" id="PWN94496.1"/>
    </source>
</evidence>
<gene>
    <name evidence="1" type="ORF">FA09DRAFT_194936</name>
</gene>
<accession>A0A316YZM4</accession>
<protein>
    <submittedName>
        <fullName evidence="1">Uncharacterized protein</fullName>
    </submittedName>
</protein>
<organism evidence="1 2">
    <name type="scientific">Tilletiopsis washingtonensis</name>
    <dbReference type="NCBI Taxonomy" id="58919"/>
    <lineage>
        <taxon>Eukaryota</taxon>
        <taxon>Fungi</taxon>
        <taxon>Dikarya</taxon>
        <taxon>Basidiomycota</taxon>
        <taxon>Ustilaginomycotina</taxon>
        <taxon>Exobasidiomycetes</taxon>
        <taxon>Entylomatales</taxon>
        <taxon>Entylomatales incertae sedis</taxon>
        <taxon>Tilletiopsis</taxon>
    </lineage>
</organism>
<sequence>MCTLTRPLCAWVLAKRQRSCAAPPGERGTRRVGVPMQALPCRAKRRCGKPRGRSCSVC</sequence>
<proteinExistence type="predicted"/>
<dbReference type="GeneID" id="37266954"/>
<keyword evidence="2" id="KW-1185">Reference proteome</keyword>